<name>A0A8K0IEE6_COCNU</name>
<dbReference type="GO" id="GO:0003723">
    <property type="term" value="F:RNA binding"/>
    <property type="evidence" value="ECO:0007669"/>
    <property type="project" value="InterPro"/>
</dbReference>
<dbReference type="InterPro" id="IPR002885">
    <property type="entry name" value="PPR_rpt"/>
</dbReference>
<dbReference type="Pfam" id="PF01535">
    <property type="entry name" value="PPR"/>
    <property type="match status" value="2"/>
</dbReference>
<keyword evidence="3" id="KW-1185">Reference proteome</keyword>
<dbReference type="EMBL" id="CM017878">
    <property type="protein sequence ID" value="KAG1354296.1"/>
    <property type="molecule type" value="Genomic_DNA"/>
</dbReference>
<reference evidence="2" key="2">
    <citation type="submission" date="2019-07" db="EMBL/GenBank/DDBJ databases">
        <authorList>
            <person name="Yang Y."/>
            <person name="Bocs S."/>
            <person name="Baudouin L."/>
        </authorList>
    </citation>
    <scope>NUCLEOTIDE SEQUENCE</scope>
    <source>
        <tissue evidence="2">Spear leaf of Hainan Tall coconut</tissue>
    </source>
</reference>
<gene>
    <name evidence="2" type="ORF">COCNU_07G004080</name>
</gene>
<dbReference type="Proteomes" id="UP000797356">
    <property type="component" value="Chromosome 7"/>
</dbReference>
<evidence type="ECO:0000256" key="1">
    <source>
        <dbReference type="ARBA" id="ARBA00022737"/>
    </source>
</evidence>
<accession>A0A8K0IEE6</accession>
<dbReference type="OrthoDB" id="185373at2759"/>
<dbReference type="AlphaFoldDB" id="A0A8K0IEE6"/>
<comment type="caution">
    <text evidence="2">The sequence shown here is derived from an EMBL/GenBank/DDBJ whole genome shotgun (WGS) entry which is preliminary data.</text>
</comment>
<proteinExistence type="predicted"/>
<sequence length="215" mass="23969">MYSASGDVNSARQVFDDMVQKKNIAWTRMIGGYARNQSPREALLLLSMMEEGLEADDVTIASALSACAELEDLESWTTCLSSVSLMQQSGIQPDDITSTGMLSACKRGGLVKEGLDHFQDRKGRYGITSRLEHYGCMIDLLSRSWDARRIRNIHQRDANETKWVVWGALLSECRAYYNVKISEKVAKQLLEIEPNKDGACVLLTNILLEGSNGKN</sequence>
<dbReference type="GO" id="GO:0009451">
    <property type="term" value="P:RNA modification"/>
    <property type="evidence" value="ECO:0007669"/>
    <property type="project" value="InterPro"/>
</dbReference>
<dbReference type="InterPro" id="IPR011990">
    <property type="entry name" value="TPR-like_helical_dom_sf"/>
</dbReference>
<keyword evidence="1" id="KW-0677">Repeat</keyword>
<evidence type="ECO:0000313" key="3">
    <source>
        <dbReference type="Proteomes" id="UP000797356"/>
    </source>
</evidence>
<dbReference type="Gene3D" id="1.25.40.10">
    <property type="entry name" value="Tetratricopeptide repeat domain"/>
    <property type="match status" value="2"/>
</dbReference>
<protein>
    <submittedName>
        <fullName evidence="2">Putative Pentatricopeptide repeat-containing protein</fullName>
    </submittedName>
</protein>
<dbReference type="PANTHER" id="PTHR47926">
    <property type="entry name" value="PENTATRICOPEPTIDE REPEAT-CONTAINING PROTEIN"/>
    <property type="match status" value="1"/>
</dbReference>
<dbReference type="InterPro" id="IPR046960">
    <property type="entry name" value="PPR_At4g14850-like_plant"/>
</dbReference>
<evidence type="ECO:0000313" key="2">
    <source>
        <dbReference type="EMBL" id="KAG1354296.1"/>
    </source>
</evidence>
<reference evidence="2" key="1">
    <citation type="journal article" date="2017" name="Gigascience">
        <title>The genome draft of coconut (Cocos nucifera).</title>
        <authorList>
            <person name="Xiao Y."/>
            <person name="Xu P."/>
            <person name="Fan H."/>
            <person name="Baudouin L."/>
            <person name="Xia W."/>
            <person name="Bocs S."/>
            <person name="Xu J."/>
            <person name="Li Q."/>
            <person name="Guo A."/>
            <person name="Zhou L."/>
            <person name="Li J."/>
            <person name="Wu Y."/>
            <person name="Ma Z."/>
            <person name="Armero A."/>
            <person name="Issali A.E."/>
            <person name="Liu N."/>
            <person name="Peng M."/>
            <person name="Yang Y."/>
        </authorList>
    </citation>
    <scope>NUCLEOTIDE SEQUENCE</scope>
    <source>
        <tissue evidence="2">Spear leaf of Hainan Tall coconut</tissue>
    </source>
</reference>
<organism evidence="2 3">
    <name type="scientific">Cocos nucifera</name>
    <name type="common">Coconut palm</name>
    <dbReference type="NCBI Taxonomy" id="13894"/>
    <lineage>
        <taxon>Eukaryota</taxon>
        <taxon>Viridiplantae</taxon>
        <taxon>Streptophyta</taxon>
        <taxon>Embryophyta</taxon>
        <taxon>Tracheophyta</taxon>
        <taxon>Spermatophyta</taxon>
        <taxon>Magnoliopsida</taxon>
        <taxon>Liliopsida</taxon>
        <taxon>Arecaceae</taxon>
        <taxon>Arecoideae</taxon>
        <taxon>Cocoseae</taxon>
        <taxon>Attaleinae</taxon>
        <taxon>Cocos</taxon>
    </lineage>
</organism>